<sequence>MANVFISHRKSDATAAKQLAGEILAAGHTVWFDEWEIGIGDSVVARINAGLEDTSYLVLCYSTADVTSPWVSREWMSALHRQMEGHNVRILPVRLSGSAPAILADVKYADLAEDWELGVEQLIKAIR</sequence>
<dbReference type="EMBL" id="JBEZLS010000003">
    <property type="protein sequence ID" value="MEU9350390.1"/>
    <property type="molecule type" value="Genomic_DNA"/>
</dbReference>
<evidence type="ECO:0000313" key="2">
    <source>
        <dbReference type="EMBL" id="MEU9350390.1"/>
    </source>
</evidence>
<name>A0ABV3DZR3_9ACTN</name>
<reference evidence="2 3" key="1">
    <citation type="submission" date="2024-06" db="EMBL/GenBank/DDBJ databases">
        <title>The Natural Products Discovery Center: Release of the First 8490 Sequenced Strains for Exploring Actinobacteria Biosynthetic Diversity.</title>
        <authorList>
            <person name="Kalkreuter E."/>
            <person name="Kautsar S.A."/>
            <person name="Yang D."/>
            <person name="Bader C.D."/>
            <person name="Teijaro C.N."/>
            <person name="Fluegel L."/>
            <person name="Davis C.M."/>
            <person name="Simpson J.R."/>
            <person name="Lauterbach L."/>
            <person name="Steele A.D."/>
            <person name="Gui C."/>
            <person name="Meng S."/>
            <person name="Li G."/>
            <person name="Viehrig K."/>
            <person name="Ye F."/>
            <person name="Su P."/>
            <person name="Kiefer A.F."/>
            <person name="Nichols A."/>
            <person name="Cepeda A.J."/>
            <person name="Yan W."/>
            <person name="Fan B."/>
            <person name="Jiang Y."/>
            <person name="Adhikari A."/>
            <person name="Zheng C.-J."/>
            <person name="Schuster L."/>
            <person name="Cowan T.M."/>
            <person name="Smanski M.J."/>
            <person name="Chevrette M.G."/>
            <person name="De Carvalho L.P.S."/>
            <person name="Shen B."/>
        </authorList>
    </citation>
    <scope>NUCLEOTIDE SEQUENCE [LARGE SCALE GENOMIC DNA]</scope>
    <source>
        <strain evidence="2 3">NPDC048274</strain>
    </source>
</reference>
<feature type="domain" description="TIR" evidence="1">
    <location>
        <begin position="1"/>
        <end position="127"/>
    </location>
</feature>
<dbReference type="InterPro" id="IPR000157">
    <property type="entry name" value="TIR_dom"/>
</dbReference>
<dbReference type="PROSITE" id="PS50104">
    <property type="entry name" value="TIR"/>
    <property type="match status" value="1"/>
</dbReference>
<dbReference type="SUPFAM" id="SSF52200">
    <property type="entry name" value="Toll/Interleukin receptor TIR domain"/>
    <property type="match status" value="1"/>
</dbReference>
<keyword evidence="3" id="KW-1185">Reference proteome</keyword>
<organism evidence="2 3">
    <name type="scientific">Streptomyces griseoloalbus</name>
    <dbReference type="NCBI Taxonomy" id="67303"/>
    <lineage>
        <taxon>Bacteria</taxon>
        <taxon>Bacillati</taxon>
        <taxon>Actinomycetota</taxon>
        <taxon>Actinomycetes</taxon>
        <taxon>Kitasatosporales</taxon>
        <taxon>Streptomycetaceae</taxon>
        <taxon>Streptomyces</taxon>
    </lineage>
</organism>
<protein>
    <submittedName>
        <fullName evidence="2">Toll/interleukin-1 receptor domain-containing protein</fullName>
    </submittedName>
</protein>
<comment type="caution">
    <text evidence="2">The sequence shown here is derived from an EMBL/GenBank/DDBJ whole genome shotgun (WGS) entry which is preliminary data.</text>
</comment>
<keyword evidence="2" id="KW-0675">Receptor</keyword>
<gene>
    <name evidence="2" type="ORF">AB0D65_05075</name>
</gene>
<dbReference type="Pfam" id="PF13676">
    <property type="entry name" value="TIR_2"/>
    <property type="match status" value="1"/>
</dbReference>
<dbReference type="RefSeq" id="WP_359977078.1">
    <property type="nucleotide sequence ID" value="NZ_JBEZLS010000003.1"/>
</dbReference>
<dbReference type="Proteomes" id="UP001551582">
    <property type="component" value="Unassembled WGS sequence"/>
</dbReference>
<evidence type="ECO:0000313" key="3">
    <source>
        <dbReference type="Proteomes" id="UP001551582"/>
    </source>
</evidence>
<evidence type="ECO:0000259" key="1">
    <source>
        <dbReference type="PROSITE" id="PS50104"/>
    </source>
</evidence>
<dbReference type="InterPro" id="IPR035897">
    <property type="entry name" value="Toll_tir_struct_dom_sf"/>
</dbReference>
<accession>A0ABV3DZR3</accession>
<dbReference type="Gene3D" id="3.40.50.10140">
    <property type="entry name" value="Toll/interleukin-1 receptor homology (TIR) domain"/>
    <property type="match status" value="1"/>
</dbReference>
<proteinExistence type="predicted"/>